<dbReference type="SUPFAM" id="SSF55424">
    <property type="entry name" value="FAD/NAD-linked reductases, dimerisation (C-terminal) domain"/>
    <property type="match status" value="1"/>
</dbReference>
<evidence type="ECO:0000256" key="11">
    <source>
        <dbReference type="ARBA" id="ARBA00023284"/>
    </source>
</evidence>
<keyword evidence="5" id="KW-0963">Cytoplasm</keyword>
<dbReference type="PRINTS" id="PR00368">
    <property type="entry name" value="FADPNR"/>
</dbReference>
<keyword evidence="11 16" id="KW-0676">Redox-active center</keyword>
<dbReference type="InterPro" id="IPR036188">
    <property type="entry name" value="FAD/NAD-bd_sf"/>
</dbReference>
<dbReference type="InterPro" id="IPR012999">
    <property type="entry name" value="Pyr_OxRdtase_I_AS"/>
</dbReference>
<dbReference type="InterPro" id="IPR006258">
    <property type="entry name" value="Lipoamide_DH"/>
</dbReference>
<dbReference type="KEGG" id="kme:H0A61_01972"/>
<comment type="miscellaneous">
    <text evidence="16">The active site is a redox-active disulfide bond.</text>
</comment>
<dbReference type="SUPFAM" id="SSF51905">
    <property type="entry name" value="FAD/NAD(P)-binding domain"/>
    <property type="match status" value="1"/>
</dbReference>
<keyword evidence="6 16" id="KW-0285">Flavoprotein</keyword>
<dbReference type="GO" id="GO:0006103">
    <property type="term" value="P:2-oxoglutarate metabolic process"/>
    <property type="evidence" value="ECO:0007669"/>
    <property type="project" value="TreeGrafter"/>
</dbReference>
<name>A0A8A0RQC4_9FIRM</name>
<dbReference type="InterPro" id="IPR023753">
    <property type="entry name" value="FAD/NAD-binding_dom"/>
</dbReference>
<evidence type="ECO:0000256" key="8">
    <source>
        <dbReference type="ARBA" id="ARBA00023002"/>
    </source>
</evidence>
<organism evidence="19 20">
    <name type="scientific">Koleobacter methoxysyntrophicus</name>
    <dbReference type="NCBI Taxonomy" id="2751313"/>
    <lineage>
        <taxon>Bacteria</taxon>
        <taxon>Bacillati</taxon>
        <taxon>Bacillota</taxon>
        <taxon>Clostridia</taxon>
        <taxon>Koleobacterales</taxon>
        <taxon>Koleobacteraceae</taxon>
        <taxon>Koleobacter</taxon>
    </lineage>
</organism>
<evidence type="ECO:0000256" key="9">
    <source>
        <dbReference type="ARBA" id="ARBA00023027"/>
    </source>
</evidence>
<dbReference type="EC" id="1.8.1.4" evidence="3 16"/>
<comment type="catalytic activity">
    <reaction evidence="12 16">
        <text>N(6)-[(R)-dihydrolipoyl]-L-lysyl-[protein] + NAD(+) = N(6)-[(R)-lipoyl]-L-lysyl-[protein] + NADH + H(+)</text>
        <dbReference type="Rhea" id="RHEA:15045"/>
        <dbReference type="Rhea" id="RHEA-COMP:10474"/>
        <dbReference type="Rhea" id="RHEA-COMP:10475"/>
        <dbReference type="ChEBI" id="CHEBI:15378"/>
        <dbReference type="ChEBI" id="CHEBI:57540"/>
        <dbReference type="ChEBI" id="CHEBI:57945"/>
        <dbReference type="ChEBI" id="CHEBI:83099"/>
        <dbReference type="ChEBI" id="CHEBI:83100"/>
        <dbReference type="EC" id="1.8.1.4"/>
    </reaction>
</comment>
<feature type="binding site" evidence="14">
    <location>
        <position position="51"/>
    </location>
    <ligand>
        <name>FAD</name>
        <dbReference type="ChEBI" id="CHEBI:57692"/>
    </ligand>
</feature>
<dbReference type="Pfam" id="PF07992">
    <property type="entry name" value="Pyr_redox_2"/>
    <property type="match status" value="1"/>
</dbReference>
<evidence type="ECO:0000256" key="16">
    <source>
        <dbReference type="RuleBase" id="RU003692"/>
    </source>
</evidence>
<comment type="cofactor">
    <cofactor evidence="14 16">
        <name>FAD</name>
        <dbReference type="ChEBI" id="CHEBI:57692"/>
    </cofactor>
    <text evidence="14 16">Binds 1 FAD per subunit.</text>
</comment>
<comment type="similarity">
    <text evidence="2 16">Belongs to the class-I pyridine nucleotide-disulfide oxidoreductase family.</text>
</comment>
<evidence type="ECO:0000259" key="17">
    <source>
        <dbReference type="Pfam" id="PF02852"/>
    </source>
</evidence>
<accession>A0A8A0RQC4</accession>
<protein>
    <recommendedName>
        <fullName evidence="4 16">Dihydrolipoyl dehydrogenase</fullName>
        <ecNumber evidence="3 16">1.8.1.4</ecNumber>
    </recommendedName>
</protein>
<sequence length="462" mass="49901">MENQYDITVIGGGPGGYVAAIKGAKMGGKVAIIEKDKLGGTCLNRGCIPTKVLVNSAHVFNTIKRAGEFGIEVKDPAVNVPALYNRKDAVVSRLRQGVEYLIKANKIRLFRGEGKITGENSVEILTDSGEQTEVRTRNIIIATGSEPAKIPVPGIELEGVITSDEALNLKSLPDSVVIIGGGVIGLEFASIFNSFGVKTAVVEMLPRILPQEDEEISRELYGIIKRDRVDIYVNSRVEKIEKGEKGLGVVFEEKGSVRRIEGERVLIAVGRKPVVCEMNGIDITLKGKFIDVDDRMRTNYKNIYAVGDAAGGPLLAHVAFAEGIVAAENCMGRDSKIDYKVVPRCIFTHPEVGAVGLTEEEARRRFRDIKIGKFPFSANGKALAMGENEGFVKIIADSEWNEVLGVHILGPNATELVAEGALAIKLESTAEEIAETIHAHPTLAEGIMECAHDILGAPLHKI</sequence>
<evidence type="ECO:0000256" key="7">
    <source>
        <dbReference type="ARBA" id="ARBA00022827"/>
    </source>
</evidence>
<keyword evidence="8 16" id="KW-0560">Oxidoreductase</keyword>
<feature type="binding site" evidence="14">
    <location>
        <position position="114"/>
    </location>
    <ligand>
        <name>FAD</name>
        <dbReference type="ChEBI" id="CHEBI:57692"/>
    </ligand>
</feature>
<dbReference type="PRINTS" id="PR00411">
    <property type="entry name" value="PNDRDTASEI"/>
</dbReference>
<evidence type="ECO:0000256" key="2">
    <source>
        <dbReference type="ARBA" id="ARBA00007532"/>
    </source>
</evidence>
<dbReference type="Proteomes" id="UP000662904">
    <property type="component" value="Chromosome"/>
</dbReference>
<evidence type="ECO:0000256" key="15">
    <source>
        <dbReference type="PIRSR" id="PIRSR000350-4"/>
    </source>
</evidence>
<feature type="domain" description="FAD/NAD(P)-binding" evidence="18">
    <location>
        <begin position="5"/>
        <end position="323"/>
    </location>
</feature>
<feature type="domain" description="Pyridine nucleotide-disulphide oxidoreductase dimerisation" evidence="17">
    <location>
        <begin position="342"/>
        <end position="449"/>
    </location>
</feature>
<feature type="binding site" evidence="14">
    <location>
        <position position="270"/>
    </location>
    <ligand>
        <name>NAD(+)</name>
        <dbReference type="ChEBI" id="CHEBI:57540"/>
    </ligand>
</feature>
<feature type="disulfide bond" description="Redox-active" evidence="15">
    <location>
        <begin position="42"/>
        <end position="47"/>
    </location>
</feature>
<feature type="binding site" evidence="14">
    <location>
        <position position="308"/>
    </location>
    <ligand>
        <name>FAD</name>
        <dbReference type="ChEBI" id="CHEBI:57692"/>
    </ligand>
</feature>
<feature type="binding site" evidence="14">
    <location>
        <begin position="143"/>
        <end position="145"/>
    </location>
    <ligand>
        <name>FAD</name>
        <dbReference type="ChEBI" id="CHEBI:57692"/>
    </ligand>
</feature>
<keyword evidence="9 14" id="KW-0520">NAD</keyword>
<proteinExistence type="inferred from homology"/>
<dbReference type="PANTHER" id="PTHR22912">
    <property type="entry name" value="DISULFIDE OXIDOREDUCTASE"/>
    <property type="match status" value="1"/>
</dbReference>
<dbReference type="GO" id="GO:0005737">
    <property type="term" value="C:cytoplasm"/>
    <property type="evidence" value="ECO:0007669"/>
    <property type="project" value="UniProtKB-SubCell"/>
</dbReference>
<dbReference type="Gene3D" id="3.50.50.60">
    <property type="entry name" value="FAD/NAD(P)-binding domain"/>
    <property type="match status" value="2"/>
</dbReference>
<evidence type="ECO:0000256" key="13">
    <source>
        <dbReference type="PIRSR" id="PIRSR000350-2"/>
    </source>
</evidence>
<evidence type="ECO:0000256" key="4">
    <source>
        <dbReference type="ARBA" id="ARBA00016961"/>
    </source>
</evidence>
<dbReference type="Pfam" id="PF02852">
    <property type="entry name" value="Pyr_redox_dim"/>
    <property type="match status" value="1"/>
</dbReference>
<evidence type="ECO:0000256" key="5">
    <source>
        <dbReference type="ARBA" id="ARBA00022490"/>
    </source>
</evidence>
<feature type="binding site" evidence="14">
    <location>
        <begin position="180"/>
        <end position="187"/>
    </location>
    <ligand>
        <name>NAD(+)</name>
        <dbReference type="ChEBI" id="CHEBI:57540"/>
    </ligand>
</feature>
<evidence type="ECO:0000256" key="1">
    <source>
        <dbReference type="ARBA" id="ARBA00004496"/>
    </source>
</evidence>
<evidence type="ECO:0000256" key="12">
    <source>
        <dbReference type="ARBA" id="ARBA00049187"/>
    </source>
</evidence>
<dbReference type="PIRSF" id="PIRSF000350">
    <property type="entry name" value="Mercury_reductase_MerA"/>
    <property type="match status" value="1"/>
</dbReference>
<evidence type="ECO:0000313" key="20">
    <source>
        <dbReference type="Proteomes" id="UP000662904"/>
    </source>
</evidence>
<keyword evidence="7 14" id="KW-0274">FAD</keyword>
<keyword evidence="14" id="KW-0547">Nucleotide-binding</keyword>
<comment type="subcellular location">
    <subcellularLocation>
        <location evidence="1">Cytoplasm</location>
    </subcellularLocation>
</comment>
<keyword evidence="10" id="KW-1015">Disulfide bond</keyword>
<feature type="binding site" evidence="14">
    <location>
        <position position="203"/>
    </location>
    <ligand>
        <name>NAD(+)</name>
        <dbReference type="ChEBI" id="CHEBI:57540"/>
    </ligand>
</feature>
<evidence type="ECO:0000259" key="18">
    <source>
        <dbReference type="Pfam" id="PF07992"/>
    </source>
</evidence>
<dbReference type="GO" id="GO:0004148">
    <property type="term" value="F:dihydrolipoyl dehydrogenase (NADH) activity"/>
    <property type="evidence" value="ECO:0007669"/>
    <property type="project" value="UniProtKB-EC"/>
</dbReference>
<dbReference type="GO" id="GO:0050660">
    <property type="term" value="F:flavin adenine dinucleotide binding"/>
    <property type="evidence" value="ECO:0007669"/>
    <property type="project" value="InterPro"/>
</dbReference>
<evidence type="ECO:0000256" key="10">
    <source>
        <dbReference type="ARBA" id="ARBA00023157"/>
    </source>
</evidence>
<dbReference type="InterPro" id="IPR050151">
    <property type="entry name" value="Class-I_Pyr_Nuc-Dis_Oxidored"/>
</dbReference>
<dbReference type="InterPro" id="IPR004099">
    <property type="entry name" value="Pyr_nucl-diS_OxRdtase_dimer"/>
</dbReference>
<dbReference type="PROSITE" id="PS00076">
    <property type="entry name" value="PYRIDINE_REDOX_1"/>
    <property type="match status" value="1"/>
</dbReference>
<dbReference type="InterPro" id="IPR001100">
    <property type="entry name" value="Pyr_nuc-diS_OxRdtase"/>
</dbReference>
<evidence type="ECO:0000256" key="14">
    <source>
        <dbReference type="PIRSR" id="PIRSR000350-3"/>
    </source>
</evidence>
<dbReference type="InterPro" id="IPR016156">
    <property type="entry name" value="FAD/NAD-linked_Rdtase_dimer_sf"/>
</dbReference>
<dbReference type="AlphaFoldDB" id="A0A8A0RQC4"/>
<keyword evidence="20" id="KW-1185">Reference proteome</keyword>
<dbReference type="FunFam" id="3.30.390.30:FF:000001">
    <property type="entry name" value="Dihydrolipoyl dehydrogenase"/>
    <property type="match status" value="1"/>
</dbReference>
<reference evidence="19" key="1">
    <citation type="submission" date="2020-07" db="EMBL/GenBank/DDBJ databases">
        <title>Koleobacter methoxysyntrophicus gen. nov., sp. nov., a novel anaerobic bacterium isolated from deep subsurface oil field and proposal of Koleobacterales ord. nov. in the phylum Firmicutes.</title>
        <authorList>
            <person name="Sakamoto S."/>
            <person name="Tamaki H."/>
        </authorList>
    </citation>
    <scope>NUCLEOTIDE SEQUENCE</scope>
    <source>
        <strain evidence="19">NRmbB1</strain>
    </source>
</reference>
<dbReference type="Gene3D" id="3.30.390.30">
    <property type="match status" value="1"/>
</dbReference>
<evidence type="ECO:0000256" key="3">
    <source>
        <dbReference type="ARBA" id="ARBA00012608"/>
    </source>
</evidence>
<feature type="active site" description="Proton acceptor" evidence="13">
    <location>
        <position position="440"/>
    </location>
</feature>
<evidence type="ECO:0000256" key="6">
    <source>
        <dbReference type="ARBA" id="ARBA00022630"/>
    </source>
</evidence>
<evidence type="ECO:0000313" key="19">
    <source>
        <dbReference type="EMBL" id="QSQ09597.1"/>
    </source>
</evidence>
<dbReference type="EMBL" id="CP059066">
    <property type="protein sequence ID" value="QSQ09597.1"/>
    <property type="molecule type" value="Genomic_DNA"/>
</dbReference>
<dbReference type="PANTHER" id="PTHR22912:SF217">
    <property type="entry name" value="DIHYDROLIPOYL DEHYDROGENASE"/>
    <property type="match status" value="1"/>
</dbReference>
<gene>
    <name evidence="19" type="ORF">H0A61_01972</name>
</gene>
<dbReference type="NCBIfam" id="TIGR01350">
    <property type="entry name" value="lipoamide_DH"/>
    <property type="match status" value="1"/>
</dbReference>
<dbReference type="RefSeq" id="WP_206706948.1">
    <property type="nucleotide sequence ID" value="NZ_CP059066.1"/>
</dbReference>